<evidence type="ECO:0000313" key="4">
    <source>
        <dbReference type="Proteomes" id="UP000298416"/>
    </source>
</evidence>
<dbReference type="GO" id="GO:0033179">
    <property type="term" value="C:proton-transporting V-type ATPase, V0 domain"/>
    <property type="evidence" value="ECO:0007669"/>
    <property type="project" value="InterPro"/>
</dbReference>
<dbReference type="GO" id="GO:0046961">
    <property type="term" value="F:proton-transporting ATPase activity, rotational mechanism"/>
    <property type="evidence" value="ECO:0007669"/>
    <property type="project" value="InterPro"/>
</dbReference>
<keyword evidence="1" id="KW-0813">Transport</keyword>
<comment type="caution">
    <text evidence="3">The sequence shown here is derived from an EMBL/GenBank/DDBJ whole genome shotgun (WGS) entry which is preliminary data.</text>
</comment>
<gene>
    <name evidence="3" type="ORF">SASPL_133390</name>
</gene>
<dbReference type="Gene3D" id="1.10.132.50">
    <property type="entry name" value="ATP synthase (C/AC39) subunit, domain 3"/>
    <property type="match status" value="1"/>
</dbReference>
<sequence>MYGFEAPTFNIHGGYLEAIVRGHRSGLLTAADYNNLCQCETLDDIKMHLSATEYGSYLQNEPSPLHTTMIVEKCTLKLVDEYKHMLTQATEPLSTFLEYITYGHMIDNVVLIVTGTLHERDVQELLEKCHPLGMFDSIATLAVAQNMRELCRLVLVDTPLAPYFSECITSEDLDNMNIEIMRNTLYKAYLEDFYRFCQKLGGATAEIMSDLLAFEADRRAVNITINRKLYSNFGLLYPYGHEELAICEDIDQWHAKLGGSWGSGAVPEGASQITSSHDTRAAVIPPKIDGQVAGCIQTLGGGQLEILVTVD</sequence>
<dbReference type="FunFam" id="1.10.132.50:FF:000002">
    <property type="entry name" value="V-type proton ATPase subunit"/>
    <property type="match status" value="1"/>
</dbReference>
<evidence type="ECO:0000313" key="3">
    <source>
        <dbReference type="EMBL" id="KAG6405796.1"/>
    </source>
</evidence>
<dbReference type="Pfam" id="PF01992">
    <property type="entry name" value="vATP-synt_AC39"/>
    <property type="match status" value="1"/>
</dbReference>
<dbReference type="InterPro" id="IPR044911">
    <property type="entry name" value="V-type_ATPase_csu/dsu_dom_3"/>
</dbReference>
<dbReference type="Proteomes" id="UP000298416">
    <property type="component" value="Unassembled WGS sequence"/>
</dbReference>
<reference evidence="3" key="2">
    <citation type="submission" date="2020-08" db="EMBL/GenBank/DDBJ databases">
        <title>Plant Genome Project.</title>
        <authorList>
            <person name="Zhang R.-G."/>
        </authorList>
    </citation>
    <scope>NUCLEOTIDE SEQUENCE</scope>
    <source>
        <strain evidence="3">Huo1</strain>
        <tissue evidence="3">Leaf</tissue>
    </source>
</reference>
<dbReference type="SUPFAM" id="SSF103486">
    <property type="entry name" value="V-type ATP synthase subunit C"/>
    <property type="match status" value="1"/>
</dbReference>
<proteinExistence type="predicted"/>
<accession>A0A8X8X5G3</accession>
<evidence type="ECO:0000256" key="1">
    <source>
        <dbReference type="ARBA" id="ARBA00022448"/>
    </source>
</evidence>
<organism evidence="3">
    <name type="scientific">Salvia splendens</name>
    <name type="common">Scarlet sage</name>
    <dbReference type="NCBI Taxonomy" id="180675"/>
    <lineage>
        <taxon>Eukaryota</taxon>
        <taxon>Viridiplantae</taxon>
        <taxon>Streptophyta</taxon>
        <taxon>Embryophyta</taxon>
        <taxon>Tracheophyta</taxon>
        <taxon>Spermatophyta</taxon>
        <taxon>Magnoliopsida</taxon>
        <taxon>eudicotyledons</taxon>
        <taxon>Gunneridae</taxon>
        <taxon>Pentapetalae</taxon>
        <taxon>asterids</taxon>
        <taxon>lamiids</taxon>
        <taxon>Lamiales</taxon>
        <taxon>Lamiaceae</taxon>
        <taxon>Nepetoideae</taxon>
        <taxon>Mentheae</taxon>
        <taxon>Salviinae</taxon>
        <taxon>Salvia</taxon>
        <taxon>Salvia subgen. Calosphace</taxon>
        <taxon>core Calosphace</taxon>
    </lineage>
</organism>
<dbReference type="AlphaFoldDB" id="A0A8X8X5G3"/>
<protein>
    <recommendedName>
        <fullName evidence="5">V-type H+-transporting ATPase subunit AC39</fullName>
    </recommendedName>
</protein>
<keyword evidence="2" id="KW-0406">Ion transport</keyword>
<dbReference type="PIRSF" id="PIRSF018497">
    <property type="entry name" value="V-ATP_synth_D"/>
    <property type="match status" value="1"/>
</dbReference>
<evidence type="ECO:0008006" key="5">
    <source>
        <dbReference type="Google" id="ProtNLM"/>
    </source>
</evidence>
<dbReference type="PANTHER" id="PTHR11028">
    <property type="entry name" value="VACUOLAR ATP SYNTHASE SUBUNIT AC39"/>
    <property type="match status" value="1"/>
</dbReference>
<evidence type="ECO:0000256" key="2">
    <source>
        <dbReference type="ARBA" id="ARBA00023065"/>
    </source>
</evidence>
<keyword evidence="4" id="KW-1185">Reference proteome</keyword>
<dbReference type="EMBL" id="PNBA02000012">
    <property type="protein sequence ID" value="KAG6405796.1"/>
    <property type="molecule type" value="Genomic_DNA"/>
</dbReference>
<dbReference type="InterPro" id="IPR002843">
    <property type="entry name" value="ATPase_V0-cplx_csu/dsu"/>
</dbReference>
<reference evidence="3" key="1">
    <citation type="submission" date="2018-01" db="EMBL/GenBank/DDBJ databases">
        <authorList>
            <person name="Mao J.F."/>
        </authorList>
    </citation>
    <scope>NUCLEOTIDE SEQUENCE</scope>
    <source>
        <strain evidence="3">Huo1</strain>
        <tissue evidence="3">Leaf</tissue>
    </source>
</reference>
<name>A0A8X8X5G3_SALSN</name>
<dbReference type="InterPro" id="IPR036079">
    <property type="entry name" value="ATPase_csu/dsu_sf"/>
</dbReference>
<dbReference type="InterPro" id="IPR016727">
    <property type="entry name" value="ATPase_V0-cplx_dsu"/>
</dbReference>